<proteinExistence type="predicted"/>
<feature type="compositionally biased region" description="Low complexity" evidence="1">
    <location>
        <begin position="15"/>
        <end position="26"/>
    </location>
</feature>
<gene>
    <name evidence="2" type="ORF">Ocin01_14599</name>
</gene>
<dbReference type="Proteomes" id="UP000094527">
    <property type="component" value="Unassembled WGS sequence"/>
</dbReference>
<evidence type="ECO:0000313" key="3">
    <source>
        <dbReference type="Proteomes" id="UP000094527"/>
    </source>
</evidence>
<keyword evidence="3" id="KW-1185">Reference proteome</keyword>
<evidence type="ECO:0000256" key="1">
    <source>
        <dbReference type="SAM" id="MobiDB-lite"/>
    </source>
</evidence>
<accession>A0A1D2MGG2</accession>
<feature type="region of interest" description="Disordered" evidence="1">
    <location>
        <begin position="1"/>
        <end position="39"/>
    </location>
</feature>
<sequence>GLITSFAKDMFEPRSQASSSSSAEPSPSKPTRPEQSVNYGLVAKRSSLEDQLRQLREELQDISKRRENQEIQLSTNENSALRQRLETVLRKTIDDQNEKERKIQEVEMELATL</sequence>
<name>A0A1D2MGG2_ORCCI</name>
<protein>
    <submittedName>
        <fullName evidence="2">Uncharacterized protein</fullName>
    </submittedName>
</protein>
<comment type="caution">
    <text evidence="2">The sequence shown here is derived from an EMBL/GenBank/DDBJ whole genome shotgun (WGS) entry which is preliminary data.</text>
</comment>
<evidence type="ECO:0000313" key="2">
    <source>
        <dbReference type="EMBL" id="ODM92080.1"/>
    </source>
</evidence>
<dbReference type="EMBL" id="LJIJ01001334">
    <property type="protein sequence ID" value="ODM92080.1"/>
    <property type="molecule type" value="Genomic_DNA"/>
</dbReference>
<reference evidence="2 3" key="1">
    <citation type="journal article" date="2016" name="Genome Biol. Evol.">
        <title>Gene Family Evolution Reflects Adaptation to Soil Environmental Stressors in the Genome of the Collembolan Orchesella cincta.</title>
        <authorList>
            <person name="Faddeeva-Vakhrusheva A."/>
            <person name="Derks M.F."/>
            <person name="Anvar S.Y."/>
            <person name="Agamennone V."/>
            <person name="Suring W."/>
            <person name="Smit S."/>
            <person name="van Straalen N.M."/>
            <person name="Roelofs D."/>
        </authorList>
    </citation>
    <scope>NUCLEOTIDE SEQUENCE [LARGE SCALE GENOMIC DNA]</scope>
    <source>
        <tissue evidence="2">Mixed pool</tissue>
    </source>
</reference>
<dbReference type="AlphaFoldDB" id="A0A1D2MGG2"/>
<organism evidence="2 3">
    <name type="scientific">Orchesella cincta</name>
    <name type="common">Springtail</name>
    <name type="synonym">Podura cincta</name>
    <dbReference type="NCBI Taxonomy" id="48709"/>
    <lineage>
        <taxon>Eukaryota</taxon>
        <taxon>Metazoa</taxon>
        <taxon>Ecdysozoa</taxon>
        <taxon>Arthropoda</taxon>
        <taxon>Hexapoda</taxon>
        <taxon>Collembola</taxon>
        <taxon>Entomobryomorpha</taxon>
        <taxon>Entomobryoidea</taxon>
        <taxon>Orchesellidae</taxon>
        <taxon>Orchesellinae</taxon>
        <taxon>Orchesella</taxon>
    </lineage>
</organism>
<feature type="non-terminal residue" evidence="2">
    <location>
        <position position="1"/>
    </location>
</feature>